<accession>I7CKB4</accession>
<dbReference type="Proteomes" id="UP000006502">
    <property type="component" value="Chromosome"/>
</dbReference>
<evidence type="ECO:0000313" key="2">
    <source>
        <dbReference type="Proteomes" id="UP000006502"/>
    </source>
</evidence>
<organism evidence="1 2">
    <name type="scientific">Mycoplasma haematolamae (strain Purdue)</name>
    <dbReference type="NCBI Taxonomy" id="1212765"/>
    <lineage>
        <taxon>Bacteria</taxon>
        <taxon>Bacillati</taxon>
        <taxon>Mycoplasmatota</taxon>
        <taxon>Mollicutes</taxon>
        <taxon>Mycoplasmataceae</taxon>
        <taxon>Mycoplasma</taxon>
    </lineage>
</organism>
<proteinExistence type="predicted"/>
<dbReference type="HOGENOM" id="CLU_092774_0_0_14"/>
<reference evidence="2" key="2">
    <citation type="submission" date="2012-07" db="EMBL/GenBank/DDBJ databases">
        <title>Complete genome sequence of 'Candidatus Mycoplasma haemolamae'.</title>
        <authorList>
            <person name="Guimaraes A.M.S."/>
            <person name="Toth B."/>
            <person name="Santos A.P."/>
            <person name="Nascimento N.C."/>
            <person name="Sojka J.E."/>
            <person name="Messick J.B."/>
        </authorList>
    </citation>
    <scope>NUCLEOTIDE SEQUENCE [LARGE SCALE GENOMIC DNA]</scope>
    <source>
        <strain evidence="2">Purdue</strain>
    </source>
</reference>
<gene>
    <name evidence="1" type="ordered locus">MHLP_03795</name>
</gene>
<dbReference type="EMBL" id="CP003731">
    <property type="protein sequence ID" value="AFO52339.1"/>
    <property type="molecule type" value="Genomic_DNA"/>
</dbReference>
<name>I7CKB4_MYCHA</name>
<dbReference type="AlphaFoldDB" id="I7CKB4"/>
<dbReference type="KEGG" id="mhl:MHLP_03795"/>
<evidence type="ECO:0000313" key="1">
    <source>
        <dbReference type="EMBL" id="AFO52339.1"/>
    </source>
</evidence>
<reference evidence="1 2" key="1">
    <citation type="journal article" date="2012" name="J. Bacteriol.">
        <title>Genome Sequence of "Candidatus Mycoplasma haemolamae" Strain Purdue, a Red Blood Cell Pathogen of Alpacas (Vicugna pacos) and Llamas (Lama glama).</title>
        <authorList>
            <person name="Guimaraes A.M."/>
            <person name="Toth B."/>
            <person name="Santos A.P."/>
            <person name="do Nascimento N.C."/>
            <person name="Kritchevsky J.E."/>
            <person name="Messick J.B."/>
        </authorList>
    </citation>
    <scope>NUCLEOTIDE SEQUENCE [LARGE SCALE GENOMIC DNA]</scope>
    <source>
        <strain evidence="1 2">Purdue</strain>
    </source>
</reference>
<dbReference type="PATRIC" id="fig|1212765.3.peg.861"/>
<sequence>MSYASSSIRDAFNSIFSIEGAPPNSGDGSDSSITSAVTDSFGFLGEYMAKVASWTWFAYLTSINWLKDSKEHHSKYSGYLTKGCEHLQKHWKTLWGFIKNALTHLDLQKFFDLLTNSSKRNKALKWFGPEHRDTMRKMAENLQNIVKKSVELGFNGAKPFQKILKTFVEEPDEMSRIATRLVYLNMYIQSQQTGSGSRIDKLIDFFAETEQNIKGFNFST</sequence>
<keyword evidence="2" id="KW-1185">Reference proteome</keyword>
<dbReference type="STRING" id="1212765.MHLP_03795"/>
<protein>
    <submittedName>
        <fullName evidence="1">Uncharacterized protein</fullName>
    </submittedName>
</protein>